<feature type="region of interest" description="Disordered" evidence="1">
    <location>
        <begin position="245"/>
        <end position="285"/>
    </location>
</feature>
<accession>A0A6U2J6Q5</accession>
<reference evidence="2" key="1">
    <citation type="submission" date="2021-01" db="EMBL/GenBank/DDBJ databases">
        <authorList>
            <person name="Corre E."/>
            <person name="Pelletier E."/>
            <person name="Niang G."/>
            <person name="Scheremetjew M."/>
            <person name="Finn R."/>
            <person name="Kale V."/>
            <person name="Holt S."/>
            <person name="Cochrane G."/>
            <person name="Meng A."/>
            <person name="Brown T."/>
            <person name="Cohen L."/>
        </authorList>
    </citation>
    <scope>NUCLEOTIDE SEQUENCE</scope>
    <source>
        <strain evidence="2">CCMP441</strain>
    </source>
</reference>
<gene>
    <name evidence="2" type="ORF">HAND1043_LOCUS8943</name>
</gene>
<sequence>MVVLHVKKTEELQFLYETVVATPVDEVVKEVTDIWNMQIQIRRTLDSMEDLAKYGPAKRPDKQGIDTYQTDDYGNLINDKVEKGPTYCMDPTGRRTGEAPEPKLAEVIEKQVSDAKKVVNAKEHVARNAKVSRAYFEECLDCLRGAVTIAYPEGLPEWDDVRNCLEGNWEIDSRTQEAIDEGAELWFAGKQMEQGQDKKLSDYVGKNDKTKVIVKLQKKGAGAPQREAPVDEKTQKEMMAFYHKKQEEMKKLQEDDDDTHMNSQWANPTALKSSLQGTGGAIRFR</sequence>
<dbReference type="AlphaFoldDB" id="A0A6U2J6Q5"/>
<proteinExistence type="predicted"/>
<evidence type="ECO:0000256" key="1">
    <source>
        <dbReference type="SAM" id="MobiDB-lite"/>
    </source>
</evidence>
<feature type="compositionally biased region" description="Polar residues" evidence="1">
    <location>
        <begin position="261"/>
        <end position="276"/>
    </location>
</feature>
<name>A0A6U2J6Q5_HEMAN</name>
<protein>
    <submittedName>
        <fullName evidence="2">Uncharacterized protein</fullName>
    </submittedName>
</protein>
<organism evidence="2">
    <name type="scientific">Hemiselmis andersenii</name>
    <name type="common">Cryptophyte alga</name>
    <dbReference type="NCBI Taxonomy" id="464988"/>
    <lineage>
        <taxon>Eukaryota</taxon>
        <taxon>Cryptophyceae</taxon>
        <taxon>Cryptomonadales</taxon>
        <taxon>Hemiselmidaceae</taxon>
        <taxon>Hemiselmis</taxon>
    </lineage>
</organism>
<dbReference type="Pfam" id="PF11069">
    <property type="entry name" value="CFAP298"/>
    <property type="match status" value="1"/>
</dbReference>
<dbReference type="EMBL" id="HBFK01014651">
    <property type="protein sequence ID" value="CAD8742449.1"/>
    <property type="molecule type" value="Transcribed_RNA"/>
</dbReference>
<dbReference type="GO" id="GO:0003352">
    <property type="term" value="P:regulation of cilium movement"/>
    <property type="evidence" value="ECO:0007669"/>
    <property type="project" value="InterPro"/>
</dbReference>
<dbReference type="PANTHER" id="PTHR13238">
    <property type="entry name" value="PROTEIN C21ORF59"/>
    <property type="match status" value="1"/>
</dbReference>
<evidence type="ECO:0000313" key="2">
    <source>
        <dbReference type="EMBL" id="CAD8742449.1"/>
    </source>
</evidence>
<dbReference type="InterPro" id="IPR021298">
    <property type="entry name" value="CFAP298"/>
</dbReference>